<comment type="caution">
    <text evidence="9">The sequence shown here is derived from an EMBL/GenBank/DDBJ whole genome shotgun (WGS) entry which is preliminary data.</text>
</comment>
<evidence type="ECO:0000256" key="7">
    <source>
        <dbReference type="SAM" id="MobiDB-lite"/>
    </source>
</evidence>
<feature type="repeat" description="ARM" evidence="6">
    <location>
        <begin position="600"/>
        <end position="628"/>
    </location>
</feature>
<keyword evidence="10" id="KW-1185">Reference proteome</keyword>
<evidence type="ECO:0000256" key="6">
    <source>
        <dbReference type="PROSITE-ProRule" id="PRU00259"/>
    </source>
</evidence>
<dbReference type="InterPro" id="IPR000225">
    <property type="entry name" value="Armadillo"/>
</dbReference>
<sequence>MANIGLVDDTSLALPSDRKLRSGQQRVLDQVHTIKRSKSKYGSGGPVSPTRIVSANNLVQKSKHDKLHIKLINQVFFNCTLFLIKILYIQYIGKTNISLTSIRNANTNFHSLNLFPSLTLFCPESPSKTNGFGSFKFNPQKINGSTLSRSTATFYGRLGSRQKSFPPNTVQNRTTTRRIVSSSSQREFGFLPASPPSGNPVLKPSRSDPELAIFSTIQRPAVRSATINVKTNRSSVHTVQSPSYQQSPSQPRFRVPSVNSSKLGSKISVTKSKSEQFGINGDVTQADITMQEAVEYLSSRDENYQHCGSSFIQHATFKDDKAKQEVYRLNGIPSLISLLQSSNPQIQQTASAALRNLVFKDSTNKLEVKRCSLLWNLSSADELKPELIKSALPVLTENIVVPFAGSAEQMTSVNSNMDPEIFYNATGCLRNLSSAQQGNRQTMRNCRGLVDSLMSYVQACVSADRPDDKSVENCVCILHNLTYQLETEAPSSFTTINALASSPTRDMASKNSSAVGCFSGQSSKIEQDMNTFDYPVMEDNNPKGVGWLFHSKAMQMYLSLLQNSNKDSTLEACAGALQNLTANKGIVSNVMSQTIVQKLNGLPEIARLLQSSNPSLQKTASSLLGNMSRTPGLQTTMARSILPNLTGLLSSGTKNGADSDDTLAATCHTARNLMMSVPEMGKRVLNTGLISSLNDISKNRNFPKASKAAALLLHDLWAEKDLQSFLKKVGIH</sequence>
<feature type="non-terminal residue" evidence="9">
    <location>
        <position position="732"/>
    </location>
</feature>
<feature type="region of interest" description="Disordered" evidence="7">
    <location>
        <begin position="163"/>
        <end position="206"/>
    </location>
</feature>
<dbReference type="GO" id="GO:0005912">
    <property type="term" value="C:adherens junction"/>
    <property type="evidence" value="ECO:0007669"/>
    <property type="project" value="TreeGrafter"/>
</dbReference>
<evidence type="ECO:0000313" key="10">
    <source>
        <dbReference type="Proteomes" id="UP000736164"/>
    </source>
</evidence>
<gene>
    <name evidence="9" type="primary">Pkp1</name>
    <name evidence="9" type="ORF">GTO95_0009772</name>
</gene>
<proteinExistence type="inferred from homology"/>
<dbReference type="PANTHER" id="PTHR10372:SF3">
    <property type="entry name" value="PLAKOPHILIN-1"/>
    <property type="match status" value="1"/>
</dbReference>
<evidence type="ECO:0000256" key="3">
    <source>
        <dbReference type="ARBA" id="ARBA00022737"/>
    </source>
</evidence>
<evidence type="ECO:0000256" key="2">
    <source>
        <dbReference type="ARBA" id="ARBA00005462"/>
    </source>
</evidence>
<comment type="similarity">
    <text evidence="2">Belongs to the beta-catenin family.</text>
</comment>
<dbReference type="GO" id="GO:0005634">
    <property type="term" value="C:nucleus"/>
    <property type="evidence" value="ECO:0007669"/>
    <property type="project" value="TreeGrafter"/>
</dbReference>
<feature type="compositionally biased region" description="Low complexity" evidence="7">
    <location>
        <begin position="173"/>
        <end position="186"/>
    </location>
</feature>
<keyword evidence="8" id="KW-1133">Transmembrane helix</keyword>
<feature type="compositionally biased region" description="Low complexity" evidence="7">
    <location>
        <begin position="240"/>
        <end position="251"/>
    </location>
</feature>
<comment type="subcellular location">
    <subcellularLocation>
        <location evidence="1">Cell junction</location>
    </subcellularLocation>
</comment>
<keyword evidence="5" id="KW-0965">Cell junction</keyword>
<dbReference type="InterPro" id="IPR016024">
    <property type="entry name" value="ARM-type_fold"/>
</dbReference>
<dbReference type="EMBL" id="JAAWVO010031007">
    <property type="protein sequence ID" value="MBN3316743.1"/>
    <property type="molecule type" value="Genomic_DNA"/>
</dbReference>
<organism evidence="9 10">
    <name type="scientific">Atractosteus spatula</name>
    <name type="common">Alligator gar</name>
    <name type="synonym">Lepisosteus spatula</name>
    <dbReference type="NCBI Taxonomy" id="7917"/>
    <lineage>
        <taxon>Eukaryota</taxon>
        <taxon>Metazoa</taxon>
        <taxon>Chordata</taxon>
        <taxon>Craniata</taxon>
        <taxon>Vertebrata</taxon>
        <taxon>Euteleostomi</taxon>
        <taxon>Actinopterygii</taxon>
        <taxon>Neopterygii</taxon>
        <taxon>Holostei</taxon>
        <taxon>Semionotiformes</taxon>
        <taxon>Lepisosteidae</taxon>
        <taxon>Atractosteus</taxon>
    </lineage>
</organism>
<keyword evidence="4" id="KW-0130">Cell adhesion</keyword>
<reference evidence="9" key="1">
    <citation type="journal article" date="2021" name="Cell">
        <title>Tracing the genetic footprints of vertebrate landing in non-teleost ray-finned fishes.</title>
        <authorList>
            <person name="Bi X."/>
            <person name="Wang K."/>
            <person name="Yang L."/>
            <person name="Pan H."/>
            <person name="Jiang H."/>
            <person name="Wei Q."/>
            <person name="Fang M."/>
            <person name="Yu H."/>
            <person name="Zhu C."/>
            <person name="Cai Y."/>
            <person name="He Y."/>
            <person name="Gan X."/>
            <person name="Zeng H."/>
            <person name="Yu D."/>
            <person name="Zhu Y."/>
            <person name="Jiang H."/>
            <person name="Qiu Q."/>
            <person name="Yang H."/>
            <person name="Zhang Y.E."/>
            <person name="Wang W."/>
            <person name="Zhu M."/>
            <person name="He S."/>
            <person name="Zhang G."/>
        </authorList>
    </citation>
    <scope>NUCLEOTIDE SEQUENCE</scope>
    <source>
        <strain evidence="9">Allg_001</strain>
    </source>
</reference>
<dbReference type="GO" id="GO:0005886">
    <property type="term" value="C:plasma membrane"/>
    <property type="evidence" value="ECO:0007669"/>
    <property type="project" value="TreeGrafter"/>
</dbReference>
<feature type="repeat" description="ARM" evidence="6">
    <location>
        <begin position="552"/>
        <end position="584"/>
    </location>
</feature>
<dbReference type="SMART" id="SM00185">
    <property type="entry name" value="ARM"/>
    <property type="match status" value="5"/>
</dbReference>
<evidence type="ECO:0000256" key="1">
    <source>
        <dbReference type="ARBA" id="ARBA00004282"/>
    </source>
</evidence>
<evidence type="ECO:0000256" key="5">
    <source>
        <dbReference type="ARBA" id="ARBA00022949"/>
    </source>
</evidence>
<dbReference type="Pfam" id="PF00514">
    <property type="entry name" value="Arm"/>
    <property type="match status" value="3"/>
</dbReference>
<evidence type="ECO:0000256" key="4">
    <source>
        <dbReference type="ARBA" id="ARBA00022889"/>
    </source>
</evidence>
<keyword evidence="8" id="KW-0812">Transmembrane</keyword>
<dbReference type="InterPro" id="IPR028435">
    <property type="entry name" value="Plakophilin/d_Catenin"/>
</dbReference>
<dbReference type="SUPFAM" id="SSF48371">
    <property type="entry name" value="ARM repeat"/>
    <property type="match status" value="1"/>
</dbReference>
<dbReference type="GO" id="GO:0005737">
    <property type="term" value="C:cytoplasm"/>
    <property type="evidence" value="ECO:0007669"/>
    <property type="project" value="TreeGrafter"/>
</dbReference>
<evidence type="ECO:0000313" key="9">
    <source>
        <dbReference type="EMBL" id="MBN3316743.1"/>
    </source>
</evidence>
<keyword evidence="3" id="KW-0677">Repeat</keyword>
<feature type="non-terminal residue" evidence="9">
    <location>
        <position position="1"/>
    </location>
</feature>
<feature type="region of interest" description="Disordered" evidence="7">
    <location>
        <begin position="233"/>
        <end position="259"/>
    </location>
</feature>
<dbReference type="Proteomes" id="UP000736164">
    <property type="component" value="Unassembled WGS sequence"/>
</dbReference>
<evidence type="ECO:0000256" key="8">
    <source>
        <dbReference type="SAM" id="Phobius"/>
    </source>
</evidence>
<feature type="compositionally biased region" description="Polar residues" evidence="7">
    <location>
        <begin position="163"/>
        <end position="172"/>
    </location>
</feature>
<dbReference type="PROSITE" id="PS50176">
    <property type="entry name" value="ARM_REPEAT"/>
    <property type="match status" value="3"/>
</dbReference>
<dbReference type="GO" id="GO:0098609">
    <property type="term" value="P:cell-cell adhesion"/>
    <property type="evidence" value="ECO:0007669"/>
    <property type="project" value="InterPro"/>
</dbReference>
<name>A0A8J7TB39_ATRSP</name>
<feature type="repeat" description="ARM" evidence="6">
    <location>
        <begin position="330"/>
        <end position="365"/>
    </location>
</feature>
<dbReference type="PANTHER" id="PTHR10372">
    <property type="entry name" value="PLAKOPHILLIN-RELATED"/>
    <property type="match status" value="1"/>
</dbReference>
<keyword evidence="8" id="KW-0472">Membrane</keyword>
<dbReference type="AlphaFoldDB" id="A0A8J7TB39"/>
<dbReference type="Gene3D" id="1.25.10.10">
    <property type="entry name" value="Leucine-rich Repeat Variant"/>
    <property type="match status" value="1"/>
</dbReference>
<accession>A0A8J7TB39</accession>
<feature type="transmembrane region" description="Helical" evidence="8">
    <location>
        <begin position="71"/>
        <end position="91"/>
    </location>
</feature>
<dbReference type="InterPro" id="IPR011989">
    <property type="entry name" value="ARM-like"/>
</dbReference>
<protein>
    <submittedName>
        <fullName evidence="9">PKP1 protein</fullName>
    </submittedName>
</protein>